<feature type="region of interest" description="Disordered" evidence="1">
    <location>
        <begin position="80"/>
        <end position="102"/>
    </location>
</feature>
<dbReference type="RefSeq" id="WP_098512397.1">
    <property type="nucleotide sequence ID" value="NZ_JBIAKZ010000002.1"/>
</dbReference>
<name>A0A2A9FA39_9PSEU</name>
<reference evidence="2 3" key="1">
    <citation type="submission" date="2017-10" db="EMBL/GenBank/DDBJ databases">
        <title>Sequencing the genomes of 1000 actinobacteria strains.</title>
        <authorList>
            <person name="Klenk H.-P."/>
        </authorList>
    </citation>
    <scope>NUCLEOTIDE SEQUENCE [LARGE SCALE GENOMIC DNA]</scope>
    <source>
        <strain evidence="2 3">DSM 46092</strain>
    </source>
</reference>
<dbReference type="AlphaFoldDB" id="A0A2A9FA39"/>
<evidence type="ECO:0000313" key="2">
    <source>
        <dbReference type="EMBL" id="PFG48297.1"/>
    </source>
</evidence>
<proteinExistence type="predicted"/>
<accession>A0A2A9FA39</accession>
<evidence type="ECO:0000256" key="1">
    <source>
        <dbReference type="SAM" id="MobiDB-lite"/>
    </source>
</evidence>
<protein>
    <recommendedName>
        <fullName evidence="4">Excreted virulence factor EspC (Type VII ESX diderm)</fullName>
    </recommendedName>
</protein>
<comment type="caution">
    <text evidence="2">The sequence shown here is derived from an EMBL/GenBank/DDBJ whole genome shotgun (WGS) entry which is preliminary data.</text>
</comment>
<gene>
    <name evidence="2" type="ORF">ATK36_3378</name>
</gene>
<dbReference type="EMBL" id="PDJK01000002">
    <property type="protein sequence ID" value="PFG48297.1"/>
    <property type="molecule type" value="Genomic_DNA"/>
</dbReference>
<organism evidence="2 3">
    <name type="scientific">Amycolatopsis sulphurea</name>
    <dbReference type="NCBI Taxonomy" id="76022"/>
    <lineage>
        <taxon>Bacteria</taxon>
        <taxon>Bacillati</taxon>
        <taxon>Actinomycetota</taxon>
        <taxon>Actinomycetes</taxon>
        <taxon>Pseudonocardiales</taxon>
        <taxon>Pseudonocardiaceae</taxon>
        <taxon>Amycolatopsis</taxon>
    </lineage>
</organism>
<dbReference type="Proteomes" id="UP000243542">
    <property type="component" value="Unassembled WGS sequence"/>
</dbReference>
<evidence type="ECO:0000313" key="3">
    <source>
        <dbReference type="Proteomes" id="UP000243542"/>
    </source>
</evidence>
<evidence type="ECO:0008006" key="4">
    <source>
        <dbReference type="Google" id="ProtNLM"/>
    </source>
</evidence>
<keyword evidence="3" id="KW-1185">Reference proteome</keyword>
<sequence>MGFRTVPDALRAAGRTGGDAVGQLHGADCGQPTSGVATAVPGGRAAGAAASFSDGWGRTFSQWCGDAERYSGDLGTAAENYQRGDQAAATSAEDAGRLRGPR</sequence>